<dbReference type="SUPFAM" id="SSF52540">
    <property type="entry name" value="P-loop containing nucleoside triphosphate hydrolases"/>
    <property type="match status" value="1"/>
</dbReference>
<keyword evidence="5 7" id="KW-0067">ATP-binding</keyword>
<evidence type="ECO:0000256" key="7">
    <source>
        <dbReference type="HAMAP-Rule" id="MF_01509"/>
    </source>
</evidence>
<dbReference type="InterPro" id="IPR023748">
    <property type="entry name" value="Rep_factor-C_ssu_arc"/>
</dbReference>
<dbReference type="InterPro" id="IPR003959">
    <property type="entry name" value="ATPase_AAA_core"/>
</dbReference>
<dbReference type="AlphaFoldDB" id="A0A5E4LPM5"/>
<evidence type="ECO:0000256" key="6">
    <source>
        <dbReference type="ARBA" id="ARBA00031749"/>
    </source>
</evidence>
<dbReference type="InterPro" id="IPR050238">
    <property type="entry name" value="DNA_Rep/Repair_Clamp_Loader"/>
</dbReference>
<dbReference type="InterPro" id="IPR013748">
    <property type="entry name" value="Rep_factorC_C"/>
</dbReference>
<dbReference type="GO" id="GO:0016887">
    <property type="term" value="F:ATP hydrolysis activity"/>
    <property type="evidence" value="ECO:0007669"/>
    <property type="project" value="InterPro"/>
</dbReference>
<organism evidence="9 10">
    <name type="scientific">Candidatus Bilamarchaeum dharawalense</name>
    <dbReference type="NCBI Taxonomy" id="2885759"/>
    <lineage>
        <taxon>Archaea</taxon>
        <taxon>Candidatus Micrarchaeota</taxon>
        <taxon>Candidatus Micrarchaeia</taxon>
        <taxon>Candidatus Anstonellales</taxon>
        <taxon>Candidatus Bilamarchaeaceae</taxon>
        <taxon>Candidatus Bilamarchaeum</taxon>
    </lineage>
</organism>
<comment type="function">
    <text evidence="7">Part of the RFC clamp loader complex which loads the PCNA sliding clamp onto DNA.</text>
</comment>
<dbReference type="GO" id="GO:0006281">
    <property type="term" value="P:DNA repair"/>
    <property type="evidence" value="ECO:0007669"/>
    <property type="project" value="TreeGrafter"/>
</dbReference>
<dbReference type="NCBIfam" id="NF001679">
    <property type="entry name" value="PRK00440.1"/>
    <property type="match status" value="1"/>
</dbReference>
<evidence type="ECO:0000259" key="8">
    <source>
        <dbReference type="SMART" id="SM00382"/>
    </source>
</evidence>
<dbReference type="GO" id="GO:0006261">
    <property type="term" value="P:DNA-templated DNA replication"/>
    <property type="evidence" value="ECO:0007669"/>
    <property type="project" value="TreeGrafter"/>
</dbReference>
<evidence type="ECO:0000256" key="2">
    <source>
        <dbReference type="ARBA" id="ARBA00014164"/>
    </source>
</evidence>
<dbReference type="Pfam" id="PF08542">
    <property type="entry name" value="Rep_fac_C"/>
    <property type="match status" value="1"/>
</dbReference>
<dbReference type="CDD" id="cd18140">
    <property type="entry name" value="HLD_clamp_RFC"/>
    <property type="match status" value="1"/>
</dbReference>
<dbReference type="Gene3D" id="1.20.272.10">
    <property type="match status" value="1"/>
</dbReference>
<dbReference type="GO" id="GO:0005663">
    <property type="term" value="C:DNA replication factor C complex"/>
    <property type="evidence" value="ECO:0007669"/>
    <property type="project" value="InterPro"/>
</dbReference>
<sequence length="319" mass="36039">METDILPWTEKYRPKKLDEVAGQKEIVESLRAFVKAKNMPSMLFAGPPGVGKTTCSLALARELYGEEIAGNFLELNASDERGIDVVRGRIKDFARSVSLGEAPFKLIFLDEGDALTADAQQALRRTMESNSSVTRFIISANYSSRIIEPIQSRCAVFRFMPLNDKDMRKTLEHVAKMEKLKIDDKALDAIFYVSEGDMRRALNVMQGCAMHASHITEELVHKISSRAMPKEVKDMLHLAIDGKFQSARENLDKLIITYGLSGEDIIYQVYREIGKMEIPEKQRMRLIEIVGEYNFRLIQGANERIQLEALLAQFATAKG</sequence>
<reference evidence="9 10" key="1">
    <citation type="submission" date="2019-08" db="EMBL/GenBank/DDBJ databases">
        <authorList>
            <person name="Vazquez-Campos X."/>
        </authorList>
    </citation>
    <scope>NUCLEOTIDE SEQUENCE [LARGE SCALE GENOMIC DNA]</scope>
    <source>
        <strain evidence="9">LFW-283_2</strain>
    </source>
</reference>
<dbReference type="Pfam" id="PF00004">
    <property type="entry name" value="AAA"/>
    <property type="match status" value="1"/>
</dbReference>
<evidence type="ECO:0000256" key="4">
    <source>
        <dbReference type="ARBA" id="ARBA00022741"/>
    </source>
</evidence>
<dbReference type="Pfam" id="PF21960">
    <property type="entry name" value="RCF1-5-like_lid"/>
    <property type="match status" value="1"/>
</dbReference>
<dbReference type="HAMAP" id="MF_01509">
    <property type="entry name" value="RfcS"/>
    <property type="match status" value="1"/>
</dbReference>
<accession>A0A5E4LPM5</accession>
<dbReference type="PANTHER" id="PTHR11669">
    <property type="entry name" value="REPLICATION FACTOR C / DNA POLYMERASE III GAMMA-TAU SUBUNIT"/>
    <property type="match status" value="1"/>
</dbReference>
<gene>
    <name evidence="9" type="primary">rfcS_1</name>
    <name evidence="7" type="synonym">rfcS</name>
    <name evidence="9" type="ORF">LFW2832_00651</name>
</gene>
<dbReference type="Proteomes" id="UP000789941">
    <property type="component" value="Unassembled WGS sequence"/>
</dbReference>
<dbReference type="InterPro" id="IPR047854">
    <property type="entry name" value="RFC_lid"/>
</dbReference>
<dbReference type="InterPro" id="IPR027417">
    <property type="entry name" value="P-loop_NTPase"/>
</dbReference>
<proteinExistence type="inferred from homology"/>
<evidence type="ECO:0000256" key="5">
    <source>
        <dbReference type="ARBA" id="ARBA00022840"/>
    </source>
</evidence>
<dbReference type="EMBL" id="CABMJJ010000009">
    <property type="protein sequence ID" value="VVC03980.1"/>
    <property type="molecule type" value="Genomic_DNA"/>
</dbReference>
<evidence type="ECO:0000256" key="1">
    <source>
        <dbReference type="ARBA" id="ARBA00009668"/>
    </source>
</evidence>
<protein>
    <recommendedName>
        <fullName evidence="2 7">Replication factor C small subunit</fullName>
        <shortName evidence="7">RFC small subunit</shortName>
    </recommendedName>
    <alternativeName>
        <fullName evidence="6 7">Clamp loader small subunit</fullName>
    </alternativeName>
</protein>
<dbReference type="InterPro" id="IPR003593">
    <property type="entry name" value="AAA+_ATPase"/>
</dbReference>
<feature type="binding site" evidence="7">
    <location>
        <begin position="46"/>
        <end position="53"/>
    </location>
    <ligand>
        <name>ATP</name>
        <dbReference type="ChEBI" id="CHEBI:30616"/>
    </ligand>
</feature>
<evidence type="ECO:0000313" key="10">
    <source>
        <dbReference type="Proteomes" id="UP000789941"/>
    </source>
</evidence>
<dbReference type="Gene3D" id="3.40.50.300">
    <property type="entry name" value="P-loop containing nucleotide triphosphate hydrolases"/>
    <property type="match status" value="1"/>
</dbReference>
<comment type="caution">
    <text evidence="9">The sequence shown here is derived from an EMBL/GenBank/DDBJ whole genome shotgun (WGS) entry which is preliminary data.</text>
</comment>
<evidence type="ECO:0000313" key="9">
    <source>
        <dbReference type="EMBL" id="VVC03980.1"/>
    </source>
</evidence>
<feature type="domain" description="AAA+ ATPase" evidence="8">
    <location>
        <begin position="38"/>
        <end position="165"/>
    </location>
</feature>
<dbReference type="InterPro" id="IPR008921">
    <property type="entry name" value="DNA_pol3_clamp-load_cplx_C"/>
</dbReference>
<dbReference type="CDD" id="cd00009">
    <property type="entry name" value="AAA"/>
    <property type="match status" value="1"/>
</dbReference>
<dbReference type="SUPFAM" id="SSF48019">
    <property type="entry name" value="post-AAA+ oligomerization domain-like"/>
    <property type="match status" value="1"/>
</dbReference>
<name>A0A5E4LPM5_9ARCH</name>
<dbReference type="Gene3D" id="1.10.8.60">
    <property type="match status" value="1"/>
</dbReference>
<keyword evidence="4 7" id="KW-0547">Nucleotide-binding</keyword>
<comment type="subunit">
    <text evidence="7">Heteromultimer composed of small subunits (RfcS) and large subunits (RfcL).</text>
</comment>
<dbReference type="GO" id="GO:0003677">
    <property type="term" value="F:DNA binding"/>
    <property type="evidence" value="ECO:0007669"/>
    <property type="project" value="InterPro"/>
</dbReference>
<dbReference type="FunFam" id="1.20.272.10:FF:000029">
    <property type="entry name" value="Replication factor C small subunit"/>
    <property type="match status" value="1"/>
</dbReference>
<dbReference type="SMART" id="SM00382">
    <property type="entry name" value="AAA"/>
    <property type="match status" value="1"/>
</dbReference>
<keyword evidence="3 7" id="KW-0235">DNA replication</keyword>
<dbReference type="GO" id="GO:0005524">
    <property type="term" value="F:ATP binding"/>
    <property type="evidence" value="ECO:0007669"/>
    <property type="project" value="UniProtKB-UniRule"/>
</dbReference>
<dbReference type="GO" id="GO:0003689">
    <property type="term" value="F:DNA clamp loader activity"/>
    <property type="evidence" value="ECO:0007669"/>
    <property type="project" value="UniProtKB-UniRule"/>
</dbReference>
<dbReference type="PANTHER" id="PTHR11669:SF20">
    <property type="entry name" value="REPLICATION FACTOR C SUBUNIT 4"/>
    <property type="match status" value="1"/>
</dbReference>
<evidence type="ECO:0000256" key="3">
    <source>
        <dbReference type="ARBA" id="ARBA00022705"/>
    </source>
</evidence>
<comment type="similarity">
    <text evidence="1 7">Belongs to the activator 1 small subunits family. RfcS subfamily.</text>
</comment>
<dbReference type="FunFam" id="3.40.50.300:FF:000952">
    <property type="entry name" value="Replication factor C subunit 2"/>
    <property type="match status" value="1"/>
</dbReference>